<evidence type="ECO:0000256" key="2">
    <source>
        <dbReference type="ARBA" id="ARBA00004370"/>
    </source>
</evidence>
<dbReference type="Pfam" id="PF00211">
    <property type="entry name" value="Guanylate_cyc"/>
    <property type="match status" value="1"/>
</dbReference>
<keyword evidence="7" id="KW-0325">Glycoprotein</keyword>
<gene>
    <name evidence="10" type="ORF">BPAG_LOCUS6870</name>
</gene>
<dbReference type="InterPro" id="IPR001054">
    <property type="entry name" value="A/G_cyclase"/>
</dbReference>
<evidence type="ECO:0000256" key="4">
    <source>
        <dbReference type="ARBA" id="ARBA00022741"/>
    </source>
</evidence>
<dbReference type="PROSITE" id="PS50125">
    <property type="entry name" value="GUANYLATE_CYCLASE_2"/>
    <property type="match status" value="1"/>
</dbReference>
<dbReference type="Proteomes" id="UP000278627">
    <property type="component" value="Unassembled WGS sequence"/>
</dbReference>
<keyword evidence="5" id="KW-1133">Transmembrane helix</keyword>
<dbReference type="GO" id="GO:0001653">
    <property type="term" value="F:peptide receptor activity"/>
    <property type="evidence" value="ECO:0007669"/>
    <property type="project" value="TreeGrafter"/>
</dbReference>
<dbReference type="GO" id="GO:0035556">
    <property type="term" value="P:intracellular signal transduction"/>
    <property type="evidence" value="ECO:0007669"/>
    <property type="project" value="InterPro"/>
</dbReference>
<accession>A0A0N4TFB5</accession>
<evidence type="ECO:0000256" key="8">
    <source>
        <dbReference type="ARBA" id="ARBA00023239"/>
    </source>
</evidence>
<evidence type="ECO:0000313" key="11">
    <source>
        <dbReference type="Proteomes" id="UP000278627"/>
    </source>
</evidence>
<dbReference type="WBParaSite" id="BPAG_0000690301-mRNA-1">
    <property type="protein sequence ID" value="BPAG_0000690301-mRNA-1"/>
    <property type="gene ID" value="BPAG_0000690301"/>
</dbReference>
<evidence type="ECO:0000256" key="6">
    <source>
        <dbReference type="ARBA" id="ARBA00023136"/>
    </source>
</evidence>
<reference evidence="12" key="1">
    <citation type="submission" date="2017-02" db="UniProtKB">
        <authorList>
            <consortium name="WormBaseParasite"/>
        </authorList>
    </citation>
    <scope>IDENTIFICATION</scope>
</reference>
<keyword evidence="8" id="KW-0456">Lyase</keyword>
<dbReference type="SUPFAM" id="SSF55073">
    <property type="entry name" value="Nucleotide cyclase"/>
    <property type="match status" value="1"/>
</dbReference>
<dbReference type="PANTHER" id="PTHR11920">
    <property type="entry name" value="GUANYLYL CYCLASE"/>
    <property type="match status" value="1"/>
</dbReference>
<keyword evidence="6" id="KW-0472">Membrane</keyword>
<dbReference type="AlphaFoldDB" id="A0A0N4TFB5"/>
<comment type="subcellular location">
    <subcellularLocation>
        <location evidence="2">Membrane</location>
    </subcellularLocation>
</comment>
<dbReference type="PANTHER" id="PTHR11920:SF494">
    <property type="entry name" value="ATRIAL NATRIURETIC PEPTIDE RECEPTOR 2"/>
    <property type="match status" value="1"/>
</dbReference>
<comment type="catalytic activity">
    <reaction evidence="1">
        <text>GTP = 3',5'-cyclic GMP + diphosphate</text>
        <dbReference type="Rhea" id="RHEA:13665"/>
        <dbReference type="ChEBI" id="CHEBI:33019"/>
        <dbReference type="ChEBI" id="CHEBI:37565"/>
        <dbReference type="ChEBI" id="CHEBI:57746"/>
        <dbReference type="EC" id="4.6.1.2"/>
    </reaction>
</comment>
<dbReference type="InterPro" id="IPR029787">
    <property type="entry name" value="Nucleotide_cyclase"/>
</dbReference>
<dbReference type="Gene3D" id="3.30.70.1230">
    <property type="entry name" value="Nucleotide cyclase"/>
    <property type="match status" value="1"/>
</dbReference>
<dbReference type="GO" id="GO:0004016">
    <property type="term" value="F:adenylate cyclase activity"/>
    <property type="evidence" value="ECO:0007669"/>
    <property type="project" value="TreeGrafter"/>
</dbReference>
<keyword evidence="4" id="KW-0547">Nucleotide-binding</keyword>
<organism evidence="12">
    <name type="scientific">Brugia pahangi</name>
    <name type="common">Filarial nematode worm</name>
    <dbReference type="NCBI Taxonomy" id="6280"/>
    <lineage>
        <taxon>Eukaryota</taxon>
        <taxon>Metazoa</taxon>
        <taxon>Ecdysozoa</taxon>
        <taxon>Nematoda</taxon>
        <taxon>Chromadorea</taxon>
        <taxon>Rhabditida</taxon>
        <taxon>Spirurina</taxon>
        <taxon>Spiruromorpha</taxon>
        <taxon>Filarioidea</taxon>
        <taxon>Onchocercidae</taxon>
        <taxon>Brugia</taxon>
    </lineage>
</organism>
<dbReference type="Gene3D" id="6.10.250.780">
    <property type="match status" value="1"/>
</dbReference>
<feature type="domain" description="Guanylate cyclase" evidence="9">
    <location>
        <begin position="98"/>
        <end position="120"/>
    </location>
</feature>
<dbReference type="EMBL" id="UZAD01006930">
    <property type="protein sequence ID" value="VDN88056.1"/>
    <property type="molecule type" value="Genomic_DNA"/>
</dbReference>
<reference evidence="10 11" key="2">
    <citation type="submission" date="2018-11" db="EMBL/GenBank/DDBJ databases">
        <authorList>
            <consortium name="Pathogen Informatics"/>
        </authorList>
    </citation>
    <scope>NUCLEOTIDE SEQUENCE [LARGE SCALE GENOMIC DNA]</scope>
</reference>
<dbReference type="GO" id="GO:0000166">
    <property type="term" value="F:nucleotide binding"/>
    <property type="evidence" value="ECO:0007669"/>
    <property type="project" value="UniProtKB-KW"/>
</dbReference>
<dbReference type="InterPro" id="IPR050401">
    <property type="entry name" value="Cyclic_nucleotide_synthase"/>
</dbReference>
<dbReference type="GO" id="GO:0005886">
    <property type="term" value="C:plasma membrane"/>
    <property type="evidence" value="ECO:0007669"/>
    <property type="project" value="TreeGrafter"/>
</dbReference>
<dbReference type="GO" id="GO:0004383">
    <property type="term" value="F:guanylate cyclase activity"/>
    <property type="evidence" value="ECO:0007669"/>
    <property type="project" value="UniProtKB-EC"/>
</dbReference>
<name>A0A0N4TFB5_BRUPA</name>
<dbReference type="GO" id="GO:0007168">
    <property type="term" value="P:receptor guanylyl cyclase signaling pathway"/>
    <property type="evidence" value="ECO:0007669"/>
    <property type="project" value="TreeGrafter"/>
</dbReference>
<evidence type="ECO:0000256" key="3">
    <source>
        <dbReference type="ARBA" id="ARBA00022692"/>
    </source>
</evidence>
<keyword evidence="11" id="KW-1185">Reference proteome</keyword>
<evidence type="ECO:0000313" key="12">
    <source>
        <dbReference type="WBParaSite" id="BPAG_0000690301-mRNA-1"/>
    </source>
</evidence>
<evidence type="ECO:0000313" key="10">
    <source>
        <dbReference type="EMBL" id="VDN88056.1"/>
    </source>
</evidence>
<evidence type="ECO:0000256" key="5">
    <source>
        <dbReference type="ARBA" id="ARBA00022989"/>
    </source>
</evidence>
<evidence type="ECO:0000259" key="9">
    <source>
        <dbReference type="PROSITE" id="PS50125"/>
    </source>
</evidence>
<evidence type="ECO:0000256" key="7">
    <source>
        <dbReference type="ARBA" id="ARBA00023180"/>
    </source>
</evidence>
<evidence type="ECO:0000256" key="1">
    <source>
        <dbReference type="ARBA" id="ARBA00001436"/>
    </source>
</evidence>
<proteinExistence type="predicted"/>
<keyword evidence="3" id="KW-0812">Transmembrane</keyword>
<protein>
    <submittedName>
        <fullName evidence="12">Guanylate cyclase domain-containing protein</fullName>
    </submittedName>
</protein>
<dbReference type="STRING" id="6280.A0A0N4TFB5"/>
<sequence length="120" mass="13656">MVSCWAEEFHERPDFAVIRKVVRSLNKSNETSNVVDNLLKRMEQYANNLEGLVEERTQEYLAEKQKVEDLLHQLLPRSVADQLISGCAVQAEAFESVTIYFSDIVGFTALSSMSTPMQEL</sequence>